<dbReference type="InParanoid" id="A0A7R8UY57"/>
<dbReference type="EMBL" id="LR899012">
    <property type="protein sequence ID" value="CAD7089157.1"/>
    <property type="molecule type" value="Genomic_DNA"/>
</dbReference>
<dbReference type="Proteomes" id="UP000594454">
    <property type="component" value="Chromosome 4"/>
</dbReference>
<name>A0A7R8UY57_HERIL</name>
<feature type="signal peptide" evidence="2">
    <location>
        <begin position="1"/>
        <end position="23"/>
    </location>
</feature>
<feature type="chain" id="PRO_5031461933" evidence="2">
    <location>
        <begin position="24"/>
        <end position="105"/>
    </location>
</feature>
<evidence type="ECO:0000256" key="2">
    <source>
        <dbReference type="SAM" id="SignalP"/>
    </source>
</evidence>
<keyword evidence="2" id="KW-0732">Signal</keyword>
<accession>A0A7R8UY57</accession>
<evidence type="ECO:0000256" key="1">
    <source>
        <dbReference type="SAM" id="MobiDB-lite"/>
    </source>
</evidence>
<feature type="region of interest" description="Disordered" evidence="1">
    <location>
        <begin position="32"/>
        <end position="66"/>
    </location>
</feature>
<evidence type="ECO:0000313" key="4">
    <source>
        <dbReference type="Proteomes" id="UP000594454"/>
    </source>
</evidence>
<protein>
    <submittedName>
        <fullName evidence="3">Uncharacterized protein</fullName>
    </submittedName>
</protein>
<reference evidence="3 4" key="1">
    <citation type="submission" date="2020-11" db="EMBL/GenBank/DDBJ databases">
        <authorList>
            <person name="Wallbank WR R."/>
            <person name="Pardo Diaz C."/>
            <person name="Kozak K."/>
            <person name="Martin S."/>
            <person name="Jiggins C."/>
            <person name="Moest M."/>
            <person name="Warren A I."/>
            <person name="Generalovic N T."/>
            <person name="Byers J.R.P. K."/>
            <person name="Montejo-Kovacevich G."/>
            <person name="Yen C E."/>
        </authorList>
    </citation>
    <scope>NUCLEOTIDE SEQUENCE [LARGE SCALE GENOMIC DNA]</scope>
</reference>
<feature type="compositionally biased region" description="Basic and acidic residues" evidence="1">
    <location>
        <begin position="40"/>
        <end position="57"/>
    </location>
</feature>
<dbReference type="AlphaFoldDB" id="A0A7R8UY57"/>
<keyword evidence="4" id="KW-1185">Reference proteome</keyword>
<proteinExistence type="predicted"/>
<gene>
    <name evidence="3" type="ORF">HERILL_LOCUS11730</name>
</gene>
<sequence length="105" mass="11387">MKSLVVFTGFILLVVALSTPSQGLWICRKSIDNSESSSSESRERCEEIEVRRSEGTPDPHLLNGTPEPDFLNIRANVVAESEGPSPHVGSSAGFENELLKTMAQA</sequence>
<organism evidence="3 4">
    <name type="scientific">Hermetia illucens</name>
    <name type="common">Black soldier fly</name>
    <dbReference type="NCBI Taxonomy" id="343691"/>
    <lineage>
        <taxon>Eukaryota</taxon>
        <taxon>Metazoa</taxon>
        <taxon>Ecdysozoa</taxon>
        <taxon>Arthropoda</taxon>
        <taxon>Hexapoda</taxon>
        <taxon>Insecta</taxon>
        <taxon>Pterygota</taxon>
        <taxon>Neoptera</taxon>
        <taxon>Endopterygota</taxon>
        <taxon>Diptera</taxon>
        <taxon>Brachycera</taxon>
        <taxon>Stratiomyomorpha</taxon>
        <taxon>Stratiomyidae</taxon>
        <taxon>Hermetiinae</taxon>
        <taxon>Hermetia</taxon>
    </lineage>
</organism>
<evidence type="ECO:0000313" key="3">
    <source>
        <dbReference type="EMBL" id="CAD7089157.1"/>
    </source>
</evidence>